<proteinExistence type="predicted"/>
<dbReference type="PANTHER" id="PTHR46599">
    <property type="entry name" value="PIGGYBAC TRANSPOSABLE ELEMENT-DERIVED PROTEIN 4"/>
    <property type="match status" value="1"/>
</dbReference>
<feature type="region of interest" description="Disordered" evidence="1">
    <location>
        <begin position="53"/>
        <end position="104"/>
    </location>
</feature>
<dbReference type="InterPro" id="IPR029526">
    <property type="entry name" value="PGBD"/>
</dbReference>
<dbReference type="PANTHER" id="PTHR46599:SF2">
    <property type="entry name" value="PIGGYBAC TRANSPOSABLE ELEMENT-DERIVED PROTEIN 4-LIKE"/>
    <property type="match status" value="1"/>
</dbReference>
<dbReference type="Pfam" id="PF13843">
    <property type="entry name" value="DDE_Tnp_1_7"/>
    <property type="match status" value="1"/>
</dbReference>
<name>A0ABM0JKX3_APLCA</name>
<evidence type="ECO:0000259" key="2">
    <source>
        <dbReference type="Pfam" id="PF13843"/>
    </source>
</evidence>
<gene>
    <name evidence="4" type="primary">LOC101847867</name>
</gene>
<protein>
    <submittedName>
        <fullName evidence="4">PiggyBac transposable element-derived protein 3-like</fullName>
    </submittedName>
</protein>
<dbReference type="GeneID" id="101847867"/>
<evidence type="ECO:0000313" key="3">
    <source>
        <dbReference type="Proteomes" id="UP000694888"/>
    </source>
</evidence>
<organism evidence="3 4">
    <name type="scientific">Aplysia californica</name>
    <name type="common">California sea hare</name>
    <dbReference type="NCBI Taxonomy" id="6500"/>
    <lineage>
        <taxon>Eukaryota</taxon>
        <taxon>Metazoa</taxon>
        <taxon>Spiralia</taxon>
        <taxon>Lophotrochozoa</taxon>
        <taxon>Mollusca</taxon>
        <taxon>Gastropoda</taxon>
        <taxon>Heterobranchia</taxon>
        <taxon>Euthyneura</taxon>
        <taxon>Tectipleura</taxon>
        <taxon>Aplysiida</taxon>
        <taxon>Aplysioidea</taxon>
        <taxon>Aplysiidae</taxon>
        <taxon>Aplysia</taxon>
    </lineage>
</organism>
<evidence type="ECO:0000256" key="1">
    <source>
        <dbReference type="SAM" id="MobiDB-lite"/>
    </source>
</evidence>
<evidence type="ECO:0000313" key="4">
    <source>
        <dbReference type="RefSeq" id="XP_005096131.1"/>
    </source>
</evidence>
<keyword evidence="3" id="KW-1185">Reference proteome</keyword>
<feature type="domain" description="PiggyBac transposable element-derived protein" evidence="2">
    <location>
        <begin position="109"/>
        <end position="472"/>
    </location>
</feature>
<sequence>MDEVLRLFHDANESIYGGDYPGLDFDLGLGTRTVNQDYESDIDDEAVFHGHEEEENVAAQAPSQDDNSGAESVDWTPVNPTDPVPPLNLQPCTNSSDQGPVDPLPSSSSPFDFFSLFFYEDMSQMMADQTNLYAVQQQQRKGKVDEYWKPVTVADMKVSLNIVIVMGIHVLPEYSMYWSTDDRLRVAGIADVMGKNRYEKINQYLHLNDSSQAVARGAEGHDPLYKVRPVIKNFRKRAADNYIPGTSLSIDEAMIAYNGRLHFKQYIKAKPTPWGIKVWCIADPQNGYMLDIDVYTGKVNNPMPHGLGHHVVMNMGRNYLSKYHHFVYDNYFSSVKLAEDLLAQNTYCCSTIRGSRKGWPQQLNKANTDKMAPGEIKAMTKGRLLATVFNDKRKVSVLSTNSSPGVSTVTRRVKGGIQHVEIPNSVLNYNNHMFGVDLADQLRSYYAVGRSGVKWWRYILWFVVQVSIVNAWNLYQAAQRPLPSNARGVSHLKFRLDICSALVAVNVSKGKRKVSQGVSTAGLGSSLSSDHQLDRLVGRKGACHWCSKIKAKTNKGRTPETPYGCSICKVHLHKGLCFASFHKELASAQ</sequence>
<reference evidence="4" key="1">
    <citation type="submission" date="2025-08" db="UniProtKB">
        <authorList>
            <consortium name="RefSeq"/>
        </authorList>
    </citation>
    <scope>IDENTIFICATION</scope>
</reference>
<dbReference type="Proteomes" id="UP000694888">
    <property type="component" value="Unplaced"/>
</dbReference>
<dbReference type="RefSeq" id="XP_005096131.1">
    <property type="nucleotide sequence ID" value="XM_005096074.1"/>
</dbReference>
<feature type="compositionally biased region" description="Polar residues" evidence="1">
    <location>
        <begin position="61"/>
        <end position="70"/>
    </location>
</feature>
<accession>A0ABM0JKX3</accession>